<protein>
    <submittedName>
        <fullName evidence="10">Alpha-amylase</fullName>
        <ecNumber evidence="10">3.2.1.1</ecNumber>
    </submittedName>
</protein>
<organism evidence="10 11">
    <name type="scientific">Filimonas effusa</name>
    <dbReference type="NCBI Taxonomy" id="2508721"/>
    <lineage>
        <taxon>Bacteria</taxon>
        <taxon>Pseudomonadati</taxon>
        <taxon>Bacteroidota</taxon>
        <taxon>Chitinophagia</taxon>
        <taxon>Chitinophagales</taxon>
        <taxon>Chitinophagaceae</taxon>
        <taxon>Filimonas</taxon>
    </lineage>
</organism>
<evidence type="ECO:0000256" key="3">
    <source>
        <dbReference type="ARBA" id="ARBA00022723"/>
    </source>
</evidence>
<evidence type="ECO:0000256" key="8">
    <source>
        <dbReference type="PIRSR" id="PIRSR001021-2"/>
    </source>
</evidence>
<proteinExistence type="inferred from homology"/>
<evidence type="ECO:0000256" key="4">
    <source>
        <dbReference type="ARBA" id="ARBA00022801"/>
    </source>
</evidence>
<dbReference type="NCBIfam" id="NF006968">
    <property type="entry name" value="PRK09441.1-1"/>
    <property type="match status" value="1"/>
</dbReference>
<evidence type="ECO:0000256" key="1">
    <source>
        <dbReference type="ARBA" id="ARBA00001913"/>
    </source>
</evidence>
<feature type="active site" description="Nucleophile" evidence="7">
    <location>
        <position position="233"/>
    </location>
</feature>
<dbReference type="GO" id="GO:0005975">
    <property type="term" value="P:carbohydrate metabolic process"/>
    <property type="evidence" value="ECO:0007669"/>
    <property type="project" value="InterPro"/>
</dbReference>
<comment type="similarity">
    <text evidence="2">Belongs to the glycosyl hydrolase 13 family.</text>
</comment>
<feature type="binding site" evidence="8">
    <location>
        <position position="196"/>
    </location>
    <ligand>
        <name>Ca(2+)</name>
        <dbReference type="ChEBI" id="CHEBI:29108"/>
        <label>1</label>
    </ligand>
</feature>
<comment type="cofactor">
    <cofactor evidence="1">
        <name>Ca(2+)</name>
        <dbReference type="ChEBI" id="CHEBI:29108"/>
    </cofactor>
</comment>
<dbReference type="Gene3D" id="2.40.30.140">
    <property type="match status" value="1"/>
</dbReference>
<evidence type="ECO:0000256" key="7">
    <source>
        <dbReference type="PIRSR" id="PIRSR001021-1"/>
    </source>
</evidence>
<dbReference type="InterPro" id="IPR017853">
    <property type="entry name" value="GH"/>
</dbReference>
<dbReference type="Gene3D" id="3.20.20.80">
    <property type="entry name" value="Glycosidases"/>
    <property type="match status" value="1"/>
</dbReference>
<sequence length="493" mass="56340">MNNGTLLQFFHWYITPEDELWKKLANEASRLSEMGISAVWMPPAFKGSKGKYSGGYDVYDLYDLGEFDQKGTVATKFGAKEDYLNAIAAAHKLGMQVYADIIINHLCGADATERVPVRKVNPENRLEFISDTFDIEAYTKFTFPGRNQYSDFKWDFQCFSGVDCAKDLDEKGIFSIQNNYGEGWEDVSNQELGNFDFLFGADIEYRNPAVQEEVKRWAAWYWQTAQFNGVRLDAVKHVSPGYLKEWLQHLRSVAGKELFAVAEFWAPEQLGDMLHFIDITERQMSLFDAPLNRNMYEAGKQGKDYDLQTIFNDTLVAIHPTLSVTLVGNHDTQPLQLLEAPVADWFKPLAYALILLCDKGYPCVFYPDLYGAKYKGKNDKGEEIEIELKPVKGLEELIRARNLFAYGMQRNFLDYPNCIGWTREGDEEHERSGCAVLLSNADKGQKRMEVGKRHAGKYFYDMLGNSEGRILIAEDGWAEFYCPAGSLSLWVRE</sequence>
<keyword evidence="6 10" id="KW-0326">Glycosidase</keyword>
<name>A0A4Q1D0P8_9BACT</name>
<evidence type="ECO:0000256" key="5">
    <source>
        <dbReference type="ARBA" id="ARBA00023277"/>
    </source>
</evidence>
<dbReference type="NCBIfam" id="NF006969">
    <property type="entry name" value="PRK09441.1-2"/>
    <property type="match status" value="1"/>
</dbReference>
<feature type="binding site" evidence="8">
    <location>
        <position position="104"/>
    </location>
    <ligand>
        <name>Ca(2+)</name>
        <dbReference type="ChEBI" id="CHEBI:29108"/>
        <label>1</label>
    </ligand>
</feature>
<dbReference type="Proteomes" id="UP000290545">
    <property type="component" value="Unassembled WGS sequence"/>
</dbReference>
<dbReference type="PANTHER" id="PTHR43447">
    <property type="entry name" value="ALPHA-AMYLASE"/>
    <property type="match status" value="1"/>
</dbReference>
<dbReference type="EMBL" id="SDHZ01000004">
    <property type="protein sequence ID" value="RXK81309.1"/>
    <property type="molecule type" value="Genomic_DNA"/>
</dbReference>
<evidence type="ECO:0000256" key="6">
    <source>
        <dbReference type="ARBA" id="ARBA00023295"/>
    </source>
</evidence>
<dbReference type="GO" id="GO:0005509">
    <property type="term" value="F:calcium ion binding"/>
    <property type="evidence" value="ECO:0007669"/>
    <property type="project" value="InterPro"/>
</dbReference>
<dbReference type="GO" id="GO:0004556">
    <property type="term" value="F:alpha-amylase activity"/>
    <property type="evidence" value="ECO:0007669"/>
    <property type="project" value="UniProtKB-EC"/>
</dbReference>
<evidence type="ECO:0000259" key="9">
    <source>
        <dbReference type="SMART" id="SM00642"/>
    </source>
</evidence>
<keyword evidence="11" id="KW-1185">Reference proteome</keyword>
<dbReference type="SUPFAM" id="SSF51445">
    <property type="entry name" value="(Trans)glycosidases"/>
    <property type="match status" value="1"/>
</dbReference>
<dbReference type="OrthoDB" id="9806009at2"/>
<evidence type="ECO:0000256" key="2">
    <source>
        <dbReference type="ARBA" id="ARBA00008061"/>
    </source>
</evidence>
<keyword evidence="8" id="KW-0106">Calcium</keyword>
<dbReference type="Gene3D" id="2.60.40.1180">
    <property type="entry name" value="Golgi alpha-mannosidase II"/>
    <property type="match status" value="1"/>
</dbReference>
<keyword evidence="5" id="KW-0119">Carbohydrate metabolism</keyword>
<dbReference type="Pfam" id="PF00128">
    <property type="entry name" value="Alpha-amylase"/>
    <property type="match status" value="1"/>
</dbReference>
<dbReference type="AlphaFoldDB" id="A0A4Q1D0P8"/>
<keyword evidence="3 8" id="KW-0479">Metal-binding</keyword>
<dbReference type="RefSeq" id="WP_129005563.1">
    <property type="nucleotide sequence ID" value="NZ_SDHZ01000004.1"/>
</dbReference>
<comment type="caution">
    <text evidence="10">The sequence shown here is derived from an EMBL/GenBank/DDBJ whole genome shotgun (WGS) entry which is preliminary data.</text>
</comment>
<dbReference type="InterPro" id="IPR006047">
    <property type="entry name" value="GH13_cat_dom"/>
</dbReference>
<keyword evidence="4 10" id="KW-0378">Hydrolase</keyword>
<accession>A0A4Q1D0P8</accession>
<gene>
    <name evidence="10" type="ORF">ESB13_20445</name>
</gene>
<feature type="binding site" evidence="8">
    <location>
        <position position="202"/>
    </location>
    <ligand>
        <name>Ca(2+)</name>
        <dbReference type="ChEBI" id="CHEBI:29108"/>
        <label>1</label>
    </ligand>
</feature>
<reference evidence="10 11" key="1">
    <citation type="submission" date="2019-01" db="EMBL/GenBank/DDBJ databases">
        <title>Filimonas sp. strain TTM-71.</title>
        <authorList>
            <person name="Chen W.-M."/>
        </authorList>
    </citation>
    <scope>NUCLEOTIDE SEQUENCE [LARGE SCALE GENOMIC DNA]</scope>
    <source>
        <strain evidence="10 11">TTM-71</strain>
    </source>
</reference>
<dbReference type="EC" id="3.2.1.1" evidence="10"/>
<dbReference type="PIRSF" id="PIRSF001021">
    <property type="entry name" value="Alph-amls_thrmst"/>
    <property type="match status" value="1"/>
</dbReference>
<evidence type="ECO:0000313" key="10">
    <source>
        <dbReference type="EMBL" id="RXK81309.1"/>
    </source>
</evidence>
<dbReference type="CDD" id="cd11318">
    <property type="entry name" value="AmyAc_bac_fung_AmyA"/>
    <property type="match status" value="1"/>
</dbReference>
<feature type="active site" description="Proton donor" evidence="7">
    <location>
        <position position="263"/>
    </location>
</feature>
<dbReference type="InterPro" id="IPR015237">
    <property type="entry name" value="Alpha-amylase_C_pro"/>
</dbReference>
<dbReference type="InterPro" id="IPR013776">
    <property type="entry name" value="A-amylase_thermo"/>
</dbReference>
<dbReference type="SMART" id="SM00642">
    <property type="entry name" value="Aamy"/>
    <property type="match status" value="1"/>
</dbReference>
<evidence type="ECO:0000313" key="11">
    <source>
        <dbReference type="Proteomes" id="UP000290545"/>
    </source>
</evidence>
<dbReference type="SUPFAM" id="SSF51011">
    <property type="entry name" value="Glycosyl hydrolase domain"/>
    <property type="match status" value="1"/>
</dbReference>
<feature type="binding site" evidence="8">
    <location>
        <position position="237"/>
    </location>
    <ligand>
        <name>Ca(2+)</name>
        <dbReference type="ChEBI" id="CHEBI:29108"/>
        <label>1</label>
    </ligand>
</feature>
<dbReference type="InterPro" id="IPR013780">
    <property type="entry name" value="Glyco_hydro_b"/>
</dbReference>
<feature type="domain" description="Glycosyl hydrolase family 13 catalytic" evidence="9">
    <location>
        <begin position="4"/>
        <end position="401"/>
    </location>
</feature>
<dbReference type="Pfam" id="PF09154">
    <property type="entry name" value="Alpha-amy_C_pro"/>
    <property type="match status" value="1"/>
</dbReference>